<organism evidence="1 2">
    <name type="scientific">Candidatus Rhabdochlamydia porcellionis</name>
    <dbReference type="NCBI Taxonomy" id="225148"/>
    <lineage>
        <taxon>Bacteria</taxon>
        <taxon>Pseudomonadati</taxon>
        <taxon>Chlamydiota</taxon>
        <taxon>Chlamydiia</taxon>
        <taxon>Parachlamydiales</taxon>
        <taxon>Candidatus Rhabdochlamydiaceae</taxon>
        <taxon>Candidatus Rhabdochlamydia</taxon>
    </lineage>
</organism>
<accession>A0ABX8Z195</accession>
<reference evidence="1 2" key="1">
    <citation type="submission" date="2020-01" db="EMBL/GenBank/DDBJ databases">
        <authorList>
            <person name="Sixt B."/>
            <person name="Schulz F."/>
            <person name="Kostanjsek R."/>
            <person name="Koestlbacher S."/>
            <person name="Collingro A."/>
            <person name="Toenshoff E."/>
            <person name="Horn M."/>
        </authorList>
    </citation>
    <scope>NUCLEOTIDE SEQUENCE [LARGE SCALE GENOMIC DNA]</scope>
    <source>
        <strain evidence="1 2">15C</strain>
    </source>
</reference>
<proteinExistence type="predicted"/>
<evidence type="ECO:0000313" key="1">
    <source>
        <dbReference type="EMBL" id="QZA58673.1"/>
    </source>
</evidence>
<keyword evidence="2" id="KW-1185">Reference proteome</keyword>
<dbReference type="EMBL" id="CP075585">
    <property type="protein sequence ID" value="QZA58673.1"/>
    <property type="molecule type" value="Genomic_DNA"/>
</dbReference>
<dbReference type="RefSeq" id="WP_194845735.1">
    <property type="nucleotide sequence ID" value="NZ_CP075585.1"/>
</dbReference>
<protein>
    <recommendedName>
        <fullName evidence="3">YokE-like PH domain-containing protein</fullName>
    </recommendedName>
</protein>
<sequence length="220" mass="25113">MSHCIANQLPRIVDAPVAESRVECNSGEYTIFLNKKLKEIAPNSYEFLFHFGKKSVAIAQQGVSEEKRNLMQKNVVKQIVFDFAAFAASLSYCSMNYFPAGLISLPVWFLAYKLKNCANDRIQTKEIDISLVEDFTIKSEVLKGGILFYKACQKVNQEKNRFFFTSSGESRFSALESTPVLKVRIVQLEEKLKDRKGSLQYTERDQEIIKKLERLLSSNA</sequence>
<dbReference type="Proteomes" id="UP000822862">
    <property type="component" value="Chromosome"/>
</dbReference>
<evidence type="ECO:0008006" key="3">
    <source>
        <dbReference type="Google" id="ProtNLM"/>
    </source>
</evidence>
<name>A0ABX8Z195_9BACT</name>
<gene>
    <name evidence="1" type="ORF">RHAB15C_0000551</name>
</gene>
<evidence type="ECO:0000313" key="2">
    <source>
        <dbReference type="Proteomes" id="UP000822862"/>
    </source>
</evidence>
<reference evidence="1 2" key="2">
    <citation type="submission" date="2021-05" db="EMBL/GenBank/DDBJ databases">
        <title>Ecology and evolution of chlamydial symbionts of arthropods.</title>
        <authorList>
            <person name="Halter T."/>
            <person name="Sixt B.S."/>
            <person name="Toenshoff E.R."/>
            <person name="Koestlbacher S."/>
            <person name="Schulz F."/>
            <person name="Kostanjsek R."/>
            <person name="Collingro A."/>
            <person name="Hendrickx F."/>
            <person name="Horn M."/>
        </authorList>
    </citation>
    <scope>NUCLEOTIDE SEQUENCE [LARGE SCALE GENOMIC DNA]</scope>
    <source>
        <strain evidence="1 2">15C</strain>
    </source>
</reference>